<dbReference type="SMART" id="SM00181">
    <property type="entry name" value="EGF"/>
    <property type="match status" value="5"/>
</dbReference>
<dbReference type="OMA" id="PVFRAHY"/>
<dbReference type="InterPro" id="IPR036055">
    <property type="entry name" value="LDL_receptor-like_sf"/>
</dbReference>
<dbReference type="SMART" id="SM00192">
    <property type="entry name" value="LDLa"/>
    <property type="match status" value="1"/>
</dbReference>
<dbReference type="PROSITE" id="PS50068">
    <property type="entry name" value="LDLRA_2"/>
    <property type="match status" value="1"/>
</dbReference>
<feature type="disulfide bond" evidence="7">
    <location>
        <begin position="498"/>
        <end position="507"/>
    </location>
</feature>
<dbReference type="PROSITE" id="PS01187">
    <property type="entry name" value="EGF_CA"/>
    <property type="match status" value="1"/>
</dbReference>
<proteinExistence type="predicted"/>
<dbReference type="PANTHER" id="PTHR24049">
    <property type="entry name" value="CRUMBS FAMILY MEMBER"/>
    <property type="match status" value="1"/>
</dbReference>
<dbReference type="RefSeq" id="XP_038054284.1">
    <property type="nucleotide sequence ID" value="XM_038198356.1"/>
</dbReference>
<feature type="domain" description="EGF-like" evidence="13">
    <location>
        <begin position="59"/>
        <end position="95"/>
    </location>
</feature>
<dbReference type="AlphaFoldDB" id="A0A913ZSA6"/>
<dbReference type="SMART" id="SM00179">
    <property type="entry name" value="EGF_CA"/>
    <property type="match status" value="3"/>
</dbReference>
<evidence type="ECO:0000256" key="9">
    <source>
        <dbReference type="SAM" id="MobiDB-lite"/>
    </source>
</evidence>
<dbReference type="FunFam" id="2.10.25.10:FF:000125">
    <property type="entry name" value="Neurogenic locus notch protein-like"/>
    <property type="match status" value="1"/>
</dbReference>
<feature type="domain" description="EGF-like" evidence="13">
    <location>
        <begin position="396"/>
        <end position="432"/>
    </location>
</feature>
<feature type="domain" description="EGF-like" evidence="13">
    <location>
        <begin position="433"/>
        <end position="470"/>
    </location>
</feature>
<evidence type="ECO:0000256" key="8">
    <source>
        <dbReference type="PROSITE-ProRule" id="PRU00124"/>
    </source>
</evidence>
<dbReference type="SUPFAM" id="SSF57424">
    <property type="entry name" value="LDL receptor-like module"/>
    <property type="match status" value="1"/>
</dbReference>
<dbReference type="Gene3D" id="2.60.120.290">
    <property type="entry name" value="Spermadhesin, CUB domain"/>
    <property type="match status" value="1"/>
</dbReference>
<evidence type="ECO:0000256" key="10">
    <source>
        <dbReference type="SAM" id="Phobius"/>
    </source>
</evidence>
<dbReference type="CDD" id="cd00054">
    <property type="entry name" value="EGF_CA"/>
    <property type="match status" value="3"/>
</dbReference>
<dbReference type="Pfam" id="PF12661">
    <property type="entry name" value="hEGF"/>
    <property type="match status" value="2"/>
</dbReference>
<dbReference type="CDD" id="cd00041">
    <property type="entry name" value="CUB"/>
    <property type="match status" value="1"/>
</dbReference>
<keyword evidence="4 10" id="KW-1133">Transmembrane helix</keyword>
<dbReference type="FunFam" id="2.10.25.10:FF:000143">
    <property type="entry name" value="Protein crumbs 1"/>
    <property type="match status" value="1"/>
</dbReference>
<dbReference type="PRINTS" id="PR01983">
    <property type="entry name" value="NOTCH"/>
</dbReference>
<evidence type="ECO:0000256" key="6">
    <source>
        <dbReference type="ARBA" id="ARBA00023180"/>
    </source>
</evidence>
<dbReference type="InterPro" id="IPR000152">
    <property type="entry name" value="EGF-type_Asp/Asn_hydroxyl_site"/>
</dbReference>
<evidence type="ECO:0000256" key="7">
    <source>
        <dbReference type="PROSITE-ProRule" id="PRU00076"/>
    </source>
</evidence>
<name>A0A913ZSA6_PATMI</name>
<evidence type="ECO:0000256" key="5">
    <source>
        <dbReference type="ARBA" id="ARBA00023157"/>
    </source>
</evidence>
<keyword evidence="1 7" id="KW-0245">EGF-like domain</keyword>
<dbReference type="GeneID" id="119726611"/>
<reference evidence="14" key="1">
    <citation type="submission" date="2022-11" db="UniProtKB">
        <authorList>
            <consortium name="EnsemblMetazoa"/>
        </authorList>
    </citation>
    <scope>IDENTIFICATION</scope>
</reference>
<evidence type="ECO:0000256" key="2">
    <source>
        <dbReference type="ARBA" id="ARBA00022692"/>
    </source>
</evidence>
<feature type="domain" description="CUB" evidence="12">
    <location>
        <begin position="100"/>
        <end position="231"/>
    </location>
</feature>
<feature type="disulfide bond" evidence="7">
    <location>
        <begin position="422"/>
        <end position="431"/>
    </location>
</feature>
<keyword evidence="2 10" id="KW-0812">Transmembrane</keyword>
<dbReference type="InterPro" id="IPR000742">
    <property type="entry name" value="EGF"/>
</dbReference>
<dbReference type="InterPro" id="IPR023415">
    <property type="entry name" value="LDLR_class-A_CS"/>
</dbReference>
<dbReference type="PROSITE" id="PS01186">
    <property type="entry name" value="EGF_2"/>
    <property type="match status" value="1"/>
</dbReference>
<sequence>MDAHLLIILLVMLRRVISEDKDLLCASYPCLHGSKCVEALRGYSCTCPPEWTGRNCELDVDECTSTPCKNMGMCINREGDFECLCQQEWTGPTCDRPAQCAQEQYTGWPSIQLRSISGPSFTPANYTDTIVPYICSYTITNLDDAGKIQLIFDDFFMFGSRTTFSCLRIYSRNSIEVYDGQSPTPTLDQCFASNKRPRAIVSSGNSLRIDFKHLQSISYQFPVFRAHYRFLSANEPVIKPRVDTITFFEDHISQFSTTLWRADTHDILWLFVAPTKKHVYLSLDPIYISKNVDITLDIHDGITSSSAKVASLHRSYHFPAIQLTSTSNGLYVRCHTGQLLGQNITVAGVFTFYLDAADNSDMCSDFLCANNRCISSYFECDGVDHCGDNSDEKPCLGLCPDNWCANGGECHQVTAGYPRCTCKPHYTGDRCLDEEVCPQDYCMYGGTCLGHSVATRYCHCQRPYSGLRCQQDNSGCPQYYCQNGGSCVGTHDRYQCRCPDDYIGTYCEKKLVETYEDDGFHSSLTYTLITVIPVALLLLTVWVCCRMRQCRNPLYTRRYPEVFSQRYRESSSVSSDYPSTVSRSLSRMSTGSMYTDEPPPYNVVVRNHRRKLRRHHSHPGPTHACSEQPPPSYESIVIAQTDPPPYIHVLQSSSARGRHRSLDMPPTVTEMQETTRSPLLDGSPEGAAGGERSTEQGQGSSTGQQAVNGERGPESGSVQEHNSLLPEGETSSSL</sequence>
<keyword evidence="15" id="KW-1185">Reference proteome</keyword>
<evidence type="ECO:0000256" key="4">
    <source>
        <dbReference type="ARBA" id="ARBA00022989"/>
    </source>
</evidence>
<dbReference type="PROSITE" id="PS01180">
    <property type="entry name" value="CUB"/>
    <property type="match status" value="1"/>
</dbReference>
<dbReference type="PROSITE" id="PS00022">
    <property type="entry name" value="EGF_1"/>
    <property type="match status" value="5"/>
</dbReference>
<evidence type="ECO:0000313" key="15">
    <source>
        <dbReference type="Proteomes" id="UP000887568"/>
    </source>
</evidence>
<dbReference type="InterPro" id="IPR018097">
    <property type="entry name" value="EGF_Ca-bd_CS"/>
</dbReference>
<feature type="region of interest" description="Disordered" evidence="9">
    <location>
        <begin position="611"/>
        <end position="631"/>
    </location>
</feature>
<evidence type="ECO:0000259" key="12">
    <source>
        <dbReference type="PROSITE" id="PS01180"/>
    </source>
</evidence>
<protein>
    <submittedName>
        <fullName evidence="14">Uncharacterized protein</fullName>
    </submittedName>
</protein>
<feature type="disulfide bond" evidence="7">
    <location>
        <begin position="460"/>
        <end position="469"/>
    </location>
</feature>
<keyword evidence="5 7" id="KW-1015">Disulfide bond</keyword>
<dbReference type="SUPFAM" id="SSF57196">
    <property type="entry name" value="EGF/Laminin"/>
    <property type="match status" value="5"/>
</dbReference>
<keyword evidence="6" id="KW-0325">Glycoprotein</keyword>
<dbReference type="InterPro" id="IPR035914">
    <property type="entry name" value="Sperma_CUB_dom_sf"/>
</dbReference>
<dbReference type="GO" id="GO:0005509">
    <property type="term" value="F:calcium ion binding"/>
    <property type="evidence" value="ECO:0007669"/>
    <property type="project" value="InterPro"/>
</dbReference>
<dbReference type="Pfam" id="PF00057">
    <property type="entry name" value="Ldl_recept_a"/>
    <property type="match status" value="1"/>
</dbReference>
<dbReference type="PROSITE" id="PS00010">
    <property type="entry name" value="ASX_HYDROXYL"/>
    <property type="match status" value="1"/>
</dbReference>
<dbReference type="InterPro" id="IPR013032">
    <property type="entry name" value="EGF-like_CS"/>
</dbReference>
<dbReference type="PROSITE" id="PS01209">
    <property type="entry name" value="LDLRA_1"/>
    <property type="match status" value="1"/>
</dbReference>
<feature type="signal peptide" evidence="11">
    <location>
        <begin position="1"/>
        <end position="18"/>
    </location>
</feature>
<organism evidence="14 15">
    <name type="scientific">Patiria miniata</name>
    <name type="common">Bat star</name>
    <name type="synonym">Asterina miniata</name>
    <dbReference type="NCBI Taxonomy" id="46514"/>
    <lineage>
        <taxon>Eukaryota</taxon>
        <taxon>Metazoa</taxon>
        <taxon>Echinodermata</taxon>
        <taxon>Eleutherozoa</taxon>
        <taxon>Asterozoa</taxon>
        <taxon>Asteroidea</taxon>
        <taxon>Valvatacea</taxon>
        <taxon>Valvatida</taxon>
        <taxon>Asterinidae</taxon>
        <taxon>Patiria</taxon>
    </lineage>
</organism>
<evidence type="ECO:0000259" key="13">
    <source>
        <dbReference type="PROSITE" id="PS50026"/>
    </source>
</evidence>
<dbReference type="SUPFAM" id="SSF49854">
    <property type="entry name" value="Spermadhesin, CUB domain"/>
    <property type="match status" value="1"/>
</dbReference>
<feature type="disulfide bond" evidence="8">
    <location>
        <begin position="368"/>
        <end position="386"/>
    </location>
</feature>
<dbReference type="CDD" id="cd00112">
    <property type="entry name" value="LDLa"/>
    <property type="match status" value="1"/>
</dbReference>
<dbReference type="OrthoDB" id="19606at2759"/>
<feature type="disulfide bond" evidence="7">
    <location>
        <begin position="47"/>
        <end position="56"/>
    </location>
</feature>
<feature type="transmembrane region" description="Helical" evidence="10">
    <location>
        <begin position="524"/>
        <end position="545"/>
    </location>
</feature>
<dbReference type="InterPro" id="IPR000859">
    <property type="entry name" value="CUB_dom"/>
</dbReference>
<dbReference type="Pfam" id="PF00008">
    <property type="entry name" value="EGF"/>
    <property type="match status" value="2"/>
</dbReference>
<evidence type="ECO:0000256" key="3">
    <source>
        <dbReference type="ARBA" id="ARBA00022737"/>
    </source>
</evidence>
<dbReference type="EnsemblMetazoa" id="XM_038198356.1">
    <property type="protein sequence ID" value="XP_038054284.1"/>
    <property type="gene ID" value="LOC119726611"/>
</dbReference>
<accession>A0A913ZSA6</accession>
<feature type="disulfide bond" evidence="7">
    <location>
        <begin position="85"/>
        <end position="94"/>
    </location>
</feature>
<evidence type="ECO:0000313" key="14">
    <source>
        <dbReference type="EnsemblMetazoa" id="XP_038054284.1"/>
    </source>
</evidence>
<feature type="domain" description="EGF-like" evidence="13">
    <location>
        <begin position="21"/>
        <end position="57"/>
    </location>
</feature>
<dbReference type="Proteomes" id="UP000887568">
    <property type="component" value="Unplaced"/>
</dbReference>
<dbReference type="InterPro" id="IPR001881">
    <property type="entry name" value="EGF-like_Ca-bd_dom"/>
</dbReference>
<dbReference type="Gene3D" id="2.10.25.10">
    <property type="entry name" value="Laminin"/>
    <property type="match status" value="5"/>
</dbReference>
<keyword evidence="3" id="KW-0677">Repeat</keyword>
<comment type="caution">
    <text evidence="7">Lacks conserved residue(s) required for the propagation of feature annotation.</text>
</comment>
<feature type="compositionally biased region" description="Low complexity" evidence="9">
    <location>
        <begin position="695"/>
        <end position="705"/>
    </location>
</feature>
<dbReference type="PROSITE" id="PS50026">
    <property type="entry name" value="EGF_3"/>
    <property type="match status" value="5"/>
</dbReference>
<dbReference type="Gene3D" id="4.10.400.10">
    <property type="entry name" value="Low-density Lipoprotein Receptor"/>
    <property type="match status" value="1"/>
</dbReference>
<feature type="chain" id="PRO_5036995492" evidence="11">
    <location>
        <begin position="19"/>
        <end position="734"/>
    </location>
</feature>
<feature type="domain" description="EGF-like" evidence="13">
    <location>
        <begin position="472"/>
        <end position="508"/>
    </location>
</feature>
<evidence type="ECO:0000256" key="11">
    <source>
        <dbReference type="SAM" id="SignalP"/>
    </source>
</evidence>
<evidence type="ECO:0000256" key="1">
    <source>
        <dbReference type="ARBA" id="ARBA00022536"/>
    </source>
</evidence>
<feature type="region of interest" description="Disordered" evidence="9">
    <location>
        <begin position="651"/>
        <end position="734"/>
    </location>
</feature>
<dbReference type="InterPro" id="IPR051022">
    <property type="entry name" value="Notch_Cell-Fate_Det"/>
</dbReference>
<keyword evidence="11" id="KW-0732">Signal</keyword>
<dbReference type="InterPro" id="IPR002172">
    <property type="entry name" value="LDrepeatLR_classA_rpt"/>
</dbReference>
<keyword evidence="10" id="KW-0472">Membrane</keyword>
<feature type="disulfide bond" evidence="8">
    <location>
        <begin position="380"/>
        <end position="395"/>
    </location>
</feature>